<dbReference type="PANTHER" id="PTHR30055:SF226">
    <property type="entry name" value="HTH-TYPE TRANSCRIPTIONAL REGULATOR PKSA"/>
    <property type="match status" value="1"/>
</dbReference>
<reference evidence="4" key="1">
    <citation type="journal article" date="2021" name="PeerJ">
        <title>Extensive microbial diversity within the chicken gut microbiome revealed by metagenomics and culture.</title>
        <authorList>
            <person name="Gilroy R."/>
            <person name="Ravi A."/>
            <person name="Getino M."/>
            <person name="Pursley I."/>
            <person name="Horton D.L."/>
            <person name="Alikhan N.F."/>
            <person name="Baker D."/>
            <person name="Gharbi K."/>
            <person name="Hall N."/>
            <person name="Watson M."/>
            <person name="Adriaenssens E.M."/>
            <person name="Foster-Nyarko E."/>
            <person name="Jarju S."/>
            <person name="Secka A."/>
            <person name="Antonio M."/>
            <person name="Oren A."/>
            <person name="Chaudhuri R.R."/>
            <person name="La Ragione R."/>
            <person name="Hildebrand F."/>
            <person name="Pallen M.J."/>
        </authorList>
    </citation>
    <scope>NUCLEOTIDE SEQUENCE</scope>
    <source>
        <strain evidence="4">1345</strain>
    </source>
</reference>
<gene>
    <name evidence="4" type="ORF">H9729_07780</name>
</gene>
<accession>A0A9D2CRY8</accession>
<name>A0A9D2CRY8_9FIRM</name>
<feature type="domain" description="HTH tetR-type" evidence="3">
    <location>
        <begin position="6"/>
        <end position="66"/>
    </location>
</feature>
<proteinExistence type="predicted"/>
<evidence type="ECO:0000259" key="3">
    <source>
        <dbReference type="PROSITE" id="PS50977"/>
    </source>
</evidence>
<dbReference type="SUPFAM" id="SSF46689">
    <property type="entry name" value="Homeodomain-like"/>
    <property type="match status" value="1"/>
</dbReference>
<feature type="DNA-binding region" description="H-T-H motif" evidence="2">
    <location>
        <begin position="29"/>
        <end position="48"/>
    </location>
</feature>
<dbReference type="GO" id="GO:0000976">
    <property type="term" value="F:transcription cis-regulatory region binding"/>
    <property type="evidence" value="ECO:0007669"/>
    <property type="project" value="TreeGrafter"/>
</dbReference>
<dbReference type="EMBL" id="DXCQ01000072">
    <property type="protein sequence ID" value="HIY97574.1"/>
    <property type="molecule type" value="Genomic_DNA"/>
</dbReference>
<dbReference type="PROSITE" id="PS50977">
    <property type="entry name" value="HTH_TETR_2"/>
    <property type="match status" value="1"/>
</dbReference>
<organism evidence="4 5">
    <name type="scientific">Candidatus Borkfalkia excrementigallinarum</name>
    <dbReference type="NCBI Taxonomy" id="2838506"/>
    <lineage>
        <taxon>Bacteria</taxon>
        <taxon>Bacillati</taxon>
        <taxon>Bacillota</taxon>
        <taxon>Clostridia</taxon>
        <taxon>Christensenellales</taxon>
        <taxon>Christensenellaceae</taxon>
        <taxon>Candidatus Borkfalkia</taxon>
    </lineage>
</organism>
<dbReference type="Gene3D" id="1.10.357.10">
    <property type="entry name" value="Tetracycline Repressor, domain 2"/>
    <property type="match status" value="1"/>
</dbReference>
<dbReference type="InterPro" id="IPR001647">
    <property type="entry name" value="HTH_TetR"/>
</dbReference>
<sequence length="205" mass="23733">MREKDDSARGKILEAAKAEFLERGFAEASMRTIAERAGFTTGMLYSRFADKSEIFRELVEGPADELYNYFMTVQNEFAGFPPEYQRREMHPYVAQKIDRMVDLIYDNFDAFKLILCKSGGTSYEYYVDKMIDVETESTFRFIDAVKGAGYEIADIRKDLAHMLASAMFNGMFEVVMHDLSREDARQYILKLQEFFNAGWDKLLGL</sequence>
<comment type="caution">
    <text evidence="4">The sequence shown here is derived from an EMBL/GenBank/DDBJ whole genome shotgun (WGS) entry which is preliminary data.</text>
</comment>
<dbReference type="PANTHER" id="PTHR30055">
    <property type="entry name" value="HTH-TYPE TRANSCRIPTIONAL REGULATOR RUTR"/>
    <property type="match status" value="1"/>
</dbReference>
<protein>
    <submittedName>
        <fullName evidence="4">TetR/AcrR family transcriptional regulator</fullName>
    </submittedName>
</protein>
<dbReference type="Pfam" id="PF00440">
    <property type="entry name" value="TetR_N"/>
    <property type="match status" value="1"/>
</dbReference>
<dbReference type="GO" id="GO:0003700">
    <property type="term" value="F:DNA-binding transcription factor activity"/>
    <property type="evidence" value="ECO:0007669"/>
    <property type="project" value="TreeGrafter"/>
</dbReference>
<dbReference type="InterPro" id="IPR050109">
    <property type="entry name" value="HTH-type_TetR-like_transc_reg"/>
</dbReference>
<keyword evidence="1 2" id="KW-0238">DNA-binding</keyword>
<evidence type="ECO:0000256" key="1">
    <source>
        <dbReference type="ARBA" id="ARBA00023125"/>
    </source>
</evidence>
<dbReference type="Proteomes" id="UP000886750">
    <property type="component" value="Unassembled WGS sequence"/>
</dbReference>
<dbReference type="InterPro" id="IPR009057">
    <property type="entry name" value="Homeodomain-like_sf"/>
</dbReference>
<reference evidence="4" key="2">
    <citation type="submission" date="2021-04" db="EMBL/GenBank/DDBJ databases">
        <authorList>
            <person name="Gilroy R."/>
        </authorList>
    </citation>
    <scope>NUCLEOTIDE SEQUENCE</scope>
    <source>
        <strain evidence="4">1345</strain>
    </source>
</reference>
<evidence type="ECO:0000256" key="2">
    <source>
        <dbReference type="PROSITE-ProRule" id="PRU00335"/>
    </source>
</evidence>
<evidence type="ECO:0000313" key="4">
    <source>
        <dbReference type="EMBL" id="HIY97574.1"/>
    </source>
</evidence>
<dbReference type="PRINTS" id="PR00455">
    <property type="entry name" value="HTHTETR"/>
</dbReference>
<dbReference type="AlphaFoldDB" id="A0A9D2CRY8"/>
<evidence type="ECO:0000313" key="5">
    <source>
        <dbReference type="Proteomes" id="UP000886750"/>
    </source>
</evidence>